<feature type="region of interest" description="Disordered" evidence="8">
    <location>
        <begin position="28"/>
        <end position="114"/>
    </location>
</feature>
<evidence type="ECO:0000313" key="11">
    <source>
        <dbReference type="Proteomes" id="UP000008713"/>
    </source>
</evidence>
<evidence type="ECO:0000256" key="9">
    <source>
        <dbReference type="SAM" id="SignalP"/>
    </source>
</evidence>
<gene>
    <name evidence="10" type="ordered locus">MBOVPG45_0515</name>
</gene>
<keyword evidence="4" id="KW-0677">Repeat</keyword>
<dbReference type="RefSeq" id="WP_013456567.1">
    <property type="nucleotide sequence ID" value="NC_014760.1"/>
</dbReference>
<dbReference type="AlphaFoldDB" id="A0A454AQN0"/>
<feature type="chain" id="PRO_5019419076" evidence="9">
    <location>
        <begin position="23"/>
        <end position="194"/>
    </location>
</feature>
<evidence type="ECO:0000256" key="6">
    <source>
        <dbReference type="ARBA" id="ARBA00023139"/>
    </source>
</evidence>
<comment type="subcellular location">
    <subcellularLocation>
        <location evidence="1">Cell membrane</location>
        <topology evidence="1">Lipid-anchor</topology>
    </subcellularLocation>
</comment>
<proteinExistence type="predicted"/>
<dbReference type="OrthoDB" id="401141at2"/>
<keyword evidence="6" id="KW-0564">Palmitate</keyword>
<keyword evidence="5" id="KW-0472">Membrane</keyword>
<organism evidence="10 11">
    <name type="scientific">Mycoplasmopsis bovis (strain ATCC 25523 / DSM 22781 / NCTC 10131 / PG45)</name>
    <name type="common">Mycoplasma bovis</name>
    <dbReference type="NCBI Taxonomy" id="289397"/>
    <lineage>
        <taxon>Bacteria</taxon>
        <taxon>Bacillati</taxon>
        <taxon>Mycoplasmatota</taxon>
        <taxon>Mycoplasmoidales</taxon>
        <taxon>Metamycoplasmataceae</taxon>
        <taxon>Mycoplasmopsis</taxon>
    </lineage>
</organism>
<evidence type="ECO:0000313" key="10">
    <source>
        <dbReference type="EMBL" id="ADR25359.1"/>
    </source>
</evidence>
<accession>A0A454AQN0</accession>
<keyword evidence="2" id="KW-1003">Cell membrane</keyword>
<feature type="signal peptide" evidence="9">
    <location>
        <begin position="1"/>
        <end position="22"/>
    </location>
</feature>
<dbReference type="Proteomes" id="UP000008713">
    <property type="component" value="Chromosome"/>
</dbReference>
<evidence type="ECO:0000256" key="3">
    <source>
        <dbReference type="ARBA" id="ARBA00022729"/>
    </source>
</evidence>
<sequence>MKKSKILILGSIASLGAIPFVAAKCGNENQNSIKEDKTDSQSKSEKSSGTVKKDSTSENSTIDKKENETAPKKQLESENSKSEKSDSVSNMNTEMPKVTESVANETDDGESISDILDDEAKKYFKKEIDAEYENIEKMINKVLKSDSDKKSEVLEYFKKLKTLLNSMFDNAKTFEDIDKIFDYLGKVVIVGKTK</sequence>
<keyword evidence="7 10" id="KW-0449">Lipoprotein</keyword>
<protein>
    <submittedName>
        <fullName evidence="10">Putative lipoprotein</fullName>
    </submittedName>
</protein>
<name>A0A454AQN0_MYCBG</name>
<dbReference type="KEGG" id="mbv:MBOVPG45_0515"/>
<reference evidence="10 11" key="1">
    <citation type="journal article" date="2011" name="Infect. Immun.">
        <title>Complete genome sequence of Mycoplasma bovis type strain PG45 (ATCC 25523).</title>
        <authorList>
            <person name="Wise K.S."/>
            <person name="Calcutt M.J."/>
            <person name="Foecking M.F."/>
            <person name="Roske K."/>
            <person name="Madupu R."/>
            <person name="Methe B.A."/>
        </authorList>
    </citation>
    <scope>NUCLEOTIDE SEQUENCE [LARGE SCALE GENOMIC DNA]</scope>
    <source>
        <strain evidence="11">ATCC 25523 / DSM 22781 / NCTC 10131 / PG45</strain>
    </source>
</reference>
<evidence type="ECO:0000256" key="7">
    <source>
        <dbReference type="ARBA" id="ARBA00023288"/>
    </source>
</evidence>
<dbReference type="EMBL" id="CP002188">
    <property type="protein sequence ID" value="ADR25359.1"/>
    <property type="molecule type" value="Genomic_DNA"/>
</dbReference>
<dbReference type="GO" id="GO:0005886">
    <property type="term" value="C:plasma membrane"/>
    <property type="evidence" value="ECO:0007669"/>
    <property type="project" value="UniProtKB-SubCell"/>
</dbReference>
<feature type="compositionally biased region" description="Basic and acidic residues" evidence="8">
    <location>
        <begin position="33"/>
        <end position="86"/>
    </location>
</feature>
<dbReference type="NCBIfam" id="NF033817">
    <property type="entry name" value="Mplas_variab_LP"/>
    <property type="match status" value="1"/>
</dbReference>
<keyword evidence="3 9" id="KW-0732">Signal</keyword>
<evidence type="ECO:0000256" key="2">
    <source>
        <dbReference type="ARBA" id="ARBA00022475"/>
    </source>
</evidence>
<dbReference type="InterPro" id="IPR049890">
    <property type="entry name" value="VlpA-F-like_signal"/>
</dbReference>
<dbReference type="GeneID" id="31507863"/>
<evidence type="ECO:0000256" key="8">
    <source>
        <dbReference type="SAM" id="MobiDB-lite"/>
    </source>
</evidence>
<feature type="compositionally biased region" description="Acidic residues" evidence="8">
    <location>
        <begin position="105"/>
        <end position="114"/>
    </location>
</feature>
<evidence type="ECO:0000256" key="1">
    <source>
        <dbReference type="ARBA" id="ARBA00004193"/>
    </source>
</evidence>
<evidence type="ECO:0000256" key="4">
    <source>
        <dbReference type="ARBA" id="ARBA00022737"/>
    </source>
</evidence>
<evidence type="ECO:0000256" key="5">
    <source>
        <dbReference type="ARBA" id="ARBA00023136"/>
    </source>
</evidence>